<accession>G9XC27</accession>
<dbReference type="InterPro" id="IPR035906">
    <property type="entry name" value="MetI-like_sf"/>
</dbReference>
<protein>
    <recommendedName>
        <fullName evidence="9">ABC transmembrane type-1 domain-containing protein</fullName>
    </recommendedName>
</protein>
<evidence type="ECO:0000256" key="2">
    <source>
        <dbReference type="ARBA" id="ARBA00007069"/>
    </source>
</evidence>
<evidence type="ECO:0000256" key="1">
    <source>
        <dbReference type="ARBA" id="ARBA00004651"/>
    </source>
</evidence>
<dbReference type="HOGENOM" id="CLU_016047_18_3_9"/>
<dbReference type="Gene3D" id="1.10.3720.10">
    <property type="entry name" value="MetI-like"/>
    <property type="match status" value="1"/>
</dbReference>
<dbReference type="CDD" id="cd06261">
    <property type="entry name" value="TM_PBP2"/>
    <property type="match status" value="1"/>
</dbReference>
<evidence type="ECO:0000313" key="10">
    <source>
        <dbReference type="EMBL" id="EHL19514.1"/>
    </source>
</evidence>
<name>G9XC27_9FIRM</name>
<dbReference type="InterPro" id="IPR000515">
    <property type="entry name" value="MetI-like"/>
</dbReference>
<dbReference type="AlphaFoldDB" id="G9XC27"/>
<evidence type="ECO:0000313" key="11">
    <source>
        <dbReference type="Proteomes" id="UP000003379"/>
    </source>
</evidence>
<dbReference type="GO" id="GO:0055085">
    <property type="term" value="P:transmembrane transport"/>
    <property type="evidence" value="ECO:0007669"/>
    <property type="project" value="InterPro"/>
</dbReference>
<dbReference type="PANTHER" id="PTHR42929">
    <property type="entry name" value="INNER MEMBRANE ABC TRANSPORTER PERMEASE PROTEIN YDCU-RELATED-RELATED"/>
    <property type="match status" value="1"/>
</dbReference>
<evidence type="ECO:0000256" key="4">
    <source>
        <dbReference type="ARBA" id="ARBA00022475"/>
    </source>
</evidence>
<reference evidence="10 11" key="1">
    <citation type="submission" date="2011-08" db="EMBL/GenBank/DDBJ databases">
        <title>The Genome Sequence of Eubacteriaceae bacterium CM5.</title>
        <authorList>
            <consortium name="The Broad Institute Genome Sequencing Platform"/>
            <person name="Earl A."/>
            <person name="Ward D."/>
            <person name="Feldgarden M."/>
            <person name="Gevers D."/>
            <person name="Sizova M."/>
            <person name="Hazen A."/>
            <person name="Epstein S."/>
            <person name="Young S.K."/>
            <person name="Zeng Q."/>
            <person name="Gargeya S."/>
            <person name="Fitzgerald M."/>
            <person name="Haas B."/>
            <person name="Abouelleil A."/>
            <person name="Alvarado L."/>
            <person name="Arachchi H.M."/>
            <person name="Berlin A."/>
            <person name="Brown A."/>
            <person name="Chapman S.B."/>
            <person name="Chen Z."/>
            <person name="Dunbar C."/>
            <person name="Freedman E."/>
            <person name="Gearin G."/>
            <person name="Gellesch M."/>
            <person name="Goldberg J."/>
            <person name="Griggs A."/>
            <person name="Gujja S."/>
            <person name="Heiman D."/>
            <person name="Howarth C."/>
            <person name="Larson L."/>
            <person name="Lui A."/>
            <person name="MacDonald P.J.P."/>
            <person name="Montmayeur A."/>
            <person name="Murphy C."/>
            <person name="Neiman D."/>
            <person name="Pearson M."/>
            <person name="Priest M."/>
            <person name="Roberts A."/>
            <person name="Saif S."/>
            <person name="Shea T."/>
            <person name="Shenoy N."/>
            <person name="Sisk P."/>
            <person name="Stolte C."/>
            <person name="Sykes S."/>
            <person name="Wortman J."/>
            <person name="Nusbaum C."/>
            <person name="Birren B."/>
        </authorList>
    </citation>
    <scope>NUCLEOTIDE SEQUENCE [LARGE SCALE GENOMIC DNA]</scope>
    <source>
        <strain evidence="10 11">CM5</strain>
    </source>
</reference>
<keyword evidence="4" id="KW-1003">Cell membrane</keyword>
<proteinExistence type="inferred from homology"/>
<dbReference type="Pfam" id="PF00528">
    <property type="entry name" value="BPD_transp_1"/>
    <property type="match status" value="1"/>
</dbReference>
<dbReference type="PANTHER" id="PTHR42929:SF1">
    <property type="entry name" value="INNER MEMBRANE ABC TRANSPORTER PERMEASE PROTEIN YDCU-RELATED"/>
    <property type="match status" value="1"/>
</dbReference>
<evidence type="ECO:0000256" key="7">
    <source>
        <dbReference type="ARBA" id="ARBA00023136"/>
    </source>
</evidence>
<keyword evidence="7 8" id="KW-0472">Membrane</keyword>
<evidence type="ECO:0000256" key="8">
    <source>
        <dbReference type="RuleBase" id="RU363032"/>
    </source>
</evidence>
<gene>
    <name evidence="10" type="ORF">HMPREF9628_00235</name>
</gene>
<evidence type="ECO:0000259" key="9">
    <source>
        <dbReference type="PROSITE" id="PS50928"/>
    </source>
</evidence>
<sequence>MNKKSLLGTPYILWTLLFTVIPLIIIFVFSISSSNQIGKISFNFTIDKYKQFFEPIYIDVFFRSVKLSLYSTIVCLIVGYPVAYIIANKGLRIRNFLIIFILLPQWTNFLLRTYAWMSILKDNGPINSFLLRTGIINEPLTLLYTDGAVLMGMVYNFLPYMILPIYTVILKIDKNYIEAARDLGANTVTTFRKIIFPLSMPGVVSGVIMVFMPAISTFVISDLLGGGHSMLMGNLIQNQFLAARNWQFGSAISMILILIILISMLLLNKYSGDDTGGALW</sequence>
<feature type="transmembrane region" description="Helical" evidence="8">
    <location>
        <begin position="246"/>
        <end position="267"/>
    </location>
</feature>
<organism evidence="10 11">
    <name type="scientific">Peptoanaerobacter stomatis</name>
    <dbReference type="NCBI Taxonomy" id="796937"/>
    <lineage>
        <taxon>Bacteria</taxon>
        <taxon>Bacillati</taxon>
        <taxon>Bacillota</taxon>
        <taxon>Clostridia</taxon>
        <taxon>Peptostreptococcales</taxon>
        <taxon>Filifactoraceae</taxon>
        <taxon>Peptoanaerobacter</taxon>
    </lineage>
</organism>
<keyword evidence="6 8" id="KW-1133">Transmembrane helix</keyword>
<dbReference type="PROSITE" id="PS50928">
    <property type="entry name" value="ABC_TM1"/>
    <property type="match status" value="1"/>
</dbReference>
<comment type="similarity">
    <text evidence="2">Belongs to the binding-protein-dependent transport system permease family. CysTW subfamily.</text>
</comment>
<dbReference type="EMBL" id="AFZG01000019">
    <property type="protein sequence ID" value="EHL19514.1"/>
    <property type="molecule type" value="Genomic_DNA"/>
</dbReference>
<feature type="transmembrane region" description="Helical" evidence="8">
    <location>
        <begin position="96"/>
        <end position="115"/>
    </location>
</feature>
<evidence type="ECO:0000256" key="6">
    <source>
        <dbReference type="ARBA" id="ARBA00022989"/>
    </source>
</evidence>
<keyword evidence="3 8" id="KW-0813">Transport</keyword>
<dbReference type="PATRIC" id="fig|796940.3.peg.833"/>
<keyword evidence="5 8" id="KW-0812">Transmembrane</keyword>
<dbReference type="SUPFAM" id="SSF161098">
    <property type="entry name" value="MetI-like"/>
    <property type="match status" value="1"/>
</dbReference>
<dbReference type="STRING" id="796937.HMPREF9630_01500"/>
<feature type="transmembrane region" description="Helical" evidence="8">
    <location>
        <begin position="12"/>
        <end position="32"/>
    </location>
</feature>
<evidence type="ECO:0000256" key="3">
    <source>
        <dbReference type="ARBA" id="ARBA00022448"/>
    </source>
</evidence>
<feature type="domain" description="ABC transmembrane type-1" evidence="9">
    <location>
        <begin position="61"/>
        <end position="267"/>
    </location>
</feature>
<dbReference type="RefSeq" id="WP_009528525.1">
    <property type="nucleotide sequence ID" value="NZ_JH414596.1"/>
</dbReference>
<feature type="transmembrane region" description="Helical" evidence="8">
    <location>
        <begin position="148"/>
        <end position="169"/>
    </location>
</feature>
<dbReference type="GO" id="GO:0005886">
    <property type="term" value="C:plasma membrane"/>
    <property type="evidence" value="ECO:0007669"/>
    <property type="project" value="UniProtKB-SubCell"/>
</dbReference>
<feature type="transmembrane region" description="Helical" evidence="8">
    <location>
        <begin position="67"/>
        <end position="87"/>
    </location>
</feature>
<feature type="transmembrane region" description="Helical" evidence="8">
    <location>
        <begin position="202"/>
        <end position="226"/>
    </location>
</feature>
<dbReference type="Proteomes" id="UP000003379">
    <property type="component" value="Unassembled WGS sequence"/>
</dbReference>
<comment type="subcellular location">
    <subcellularLocation>
        <location evidence="1 8">Cell membrane</location>
        <topology evidence="1 8">Multi-pass membrane protein</topology>
    </subcellularLocation>
</comment>
<evidence type="ECO:0000256" key="5">
    <source>
        <dbReference type="ARBA" id="ARBA00022692"/>
    </source>
</evidence>
<comment type="caution">
    <text evidence="10">The sequence shown here is derived from an EMBL/GenBank/DDBJ whole genome shotgun (WGS) entry which is preliminary data.</text>
</comment>